<dbReference type="Proteomes" id="UP000228751">
    <property type="component" value="Unassembled WGS sequence"/>
</dbReference>
<dbReference type="Pfam" id="PF08240">
    <property type="entry name" value="ADH_N"/>
    <property type="match status" value="1"/>
</dbReference>
<evidence type="ECO:0000256" key="2">
    <source>
        <dbReference type="ARBA" id="ARBA00008072"/>
    </source>
</evidence>
<evidence type="ECO:0000256" key="5">
    <source>
        <dbReference type="ARBA" id="ARBA00022833"/>
    </source>
</evidence>
<comment type="similarity">
    <text evidence="2">Belongs to the zinc-containing alcohol dehydrogenase family.</text>
</comment>
<keyword evidence="9" id="KW-1185">Reference proteome</keyword>
<sequence>MFAMRLHQPKTPLQWEEVPDPMPGPGEIRVKVLACGVCRTDLHVVDGDLTHPKLPIIPGHEIVGRIDMVGSGVSSLSVGQRVGIPWLGHTCGHCFYCSDHHENLCDHPVFTGYTRDGGYATMAVADARFAFPLGEEGSAVEVAPLLCAGLIGWRSLVKTGNAQKVGLYGFGAAAHIIAQVLVWQKKQVYAFTRPGDVKTQAFARELGATWAGGSDELPPEQLDAAIIFAPVGALVPAALKTLRKGGRVVCAGIHMSEIPAFSYDILWEEREIVSVANLTRQDGLDFLSIAPKIGIHTTTTTYALKDANKALDDLRHGRFDGAAVLVP</sequence>
<proteinExistence type="inferred from homology"/>
<dbReference type="InterPro" id="IPR014187">
    <property type="entry name" value="ADH_Zn_typ-2"/>
</dbReference>
<comment type="cofactor">
    <cofactor evidence="1">
        <name>Zn(2+)</name>
        <dbReference type="ChEBI" id="CHEBI:29105"/>
    </cofactor>
</comment>
<dbReference type="CDD" id="cd08298">
    <property type="entry name" value="CAD2"/>
    <property type="match status" value="1"/>
</dbReference>
<comment type="caution">
    <text evidence="8">The sequence shown here is derived from an EMBL/GenBank/DDBJ whole genome shotgun (WGS) entry which is preliminary data.</text>
</comment>
<dbReference type="OrthoDB" id="5295340at2"/>
<dbReference type="InterPro" id="IPR011032">
    <property type="entry name" value="GroES-like_sf"/>
</dbReference>
<keyword evidence="4" id="KW-0479">Metal-binding</keyword>
<evidence type="ECO:0000256" key="1">
    <source>
        <dbReference type="ARBA" id="ARBA00001947"/>
    </source>
</evidence>
<dbReference type="Gene3D" id="3.40.50.720">
    <property type="entry name" value="NAD(P)-binding Rossmann-like Domain"/>
    <property type="match status" value="1"/>
</dbReference>
<dbReference type="EC" id="1.1.1.1" evidence="3"/>
<protein>
    <recommendedName>
        <fullName evidence="3">alcohol dehydrogenase</fullName>
        <ecNumber evidence="3">1.1.1.1</ecNumber>
    </recommendedName>
</protein>
<dbReference type="PANTHER" id="PTHR42940">
    <property type="entry name" value="ALCOHOL DEHYDROGENASE 1-RELATED"/>
    <property type="match status" value="1"/>
</dbReference>
<dbReference type="PANTHER" id="PTHR42940:SF8">
    <property type="entry name" value="VACUOLAR PROTEIN SORTING-ASSOCIATED PROTEIN 11"/>
    <property type="match status" value="1"/>
</dbReference>
<evidence type="ECO:0000313" key="9">
    <source>
        <dbReference type="Proteomes" id="UP000228751"/>
    </source>
</evidence>
<dbReference type="InterPro" id="IPR036291">
    <property type="entry name" value="NAD(P)-bd_dom_sf"/>
</dbReference>
<dbReference type="GO" id="GO:0005737">
    <property type="term" value="C:cytoplasm"/>
    <property type="evidence" value="ECO:0007669"/>
    <property type="project" value="TreeGrafter"/>
</dbReference>
<gene>
    <name evidence="8" type="ORF">CSR02_10160</name>
</gene>
<dbReference type="PROSITE" id="PS00059">
    <property type="entry name" value="ADH_ZINC"/>
    <property type="match status" value="1"/>
</dbReference>
<feature type="domain" description="Enoyl reductase (ER)" evidence="7">
    <location>
        <begin position="10"/>
        <end position="325"/>
    </location>
</feature>
<dbReference type="InterPro" id="IPR002328">
    <property type="entry name" value="ADH_Zn_CS"/>
</dbReference>
<dbReference type="EMBL" id="PEBQ01000144">
    <property type="protein sequence ID" value="PHY93363.1"/>
    <property type="molecule type" value="Genomic_DNA"/>
</dbReference>
<dbReference type="NCBIfam" id="TIGR02822">
    <property type="entry name" value="adh_fam_2"/>
    <property type="match status" value="1"/>
</dbReference>
<evidence type="ECO:0000259" key="7">
    <source>
        <dbReference type="SMART" id="SM00829"/>
    </source>
</evidence>
<evidence type="ECO:0000313" key="8">
    <source>
        <dbReference type="EMBL" id="PHY93363.1"/>
    </source>
</evidence>
<dbReference type="GO" id="GO:0008270">
    <property type="term" value="F:zinc ion binding"/>
    <property type="evidence" value="ECO:0007669"/>
    <property type="project" value="InterPro"/>
</dbReference>
<dbReference type="AlphaFoldDB" id="A0A2G4R9V9"/>
<dbReference type="SMART" id="SM00829">
    <property type="entry name" value="PKS_ER"/>
    <property type="match status" value="1"/>
</dbReference>
<organism evidence="8 9">
    <name type="scientific">Acetobacter pomorum</name>
    <dbReference type="NCBI Taxonomy" id="65959"/>
    <lineage>
        <taxon>Bacteria</taxon>
        <taxon>Pseudomonadati</taxon>
        <taxon>Pseudomonadota</taxon>
        <taxon>Alphaproteobacteria</taxon>
        <taxon>Acetobacterales</taxon>
        <taxon>Acetobacteraceae</taxon>
        <taxon>Acetobacter</taxon>
    </lineage>
</organism>
<keyword evidence="5" id="KW-0862">Zinc</keyword>
<dbReference type="SUPFAM" id="SSF51735">
    <property type="entry name" value="NAD(P)-binding Rossmann-fold domains"/>
    <property type="match status" value="1"/>
</dbReference>
<evidence type="ECO:0000256" key="6">
    <source>
        <dbReference type="ARBA" id="ARBA00023002"/>
    </source>
</evidence>
<name>A0A2G4R9V9_9PROT</name>
<dbReference type="Gene3D" id="3.90.180.10">
    <property type="entry name" value="Medium-chain alcohol dehydrogenases, catalytic domain"/>
    <property type="match status" value="1"/>
</dbReference>
<dbReference type="SUPFAM" id="SSF50129">
    <property type="entry name" value="GroES-like"/>
    <property type="match status" value="1"/>
</dbReference>
<reference evidence="8 9" key="1">
    <citation type="submission" date="2017-10" db="EMBL/GenBank/DDBJ databases">
        <title>Genomic analysis of the genus Acetobacter.</title>
        <authorList>
            <person name="Kim K.H."/>
            <person name="Chun B.H."/>
            <person name="Son A.R."/>
            <person name="Jeon C.O."/>
        </authorList>
    </citation>
    <scope>NUCLEOTIDE SEQUENCE [LARGE SCALE GENOMIC DNA]</scope>
    <source>
        <strain evidence="8 9">LHT 2458</strain>
    </source>
</reference>
<dbReference type="InterPro" id="IPR020843">
    <property type="entry name" value="ER"/>
</dbReference>
<dbReference type="RefSeq" id="WP_099541573.1">
    <property type="nucleotide sequence ID" value="NZ_PEBQ01000144.1"/>
</dbReference>
<keyword evidence="6" id="KW-0560">Oxidoreductase</keyword>
<dbReference type="InterPro" id="IPR013154">
    <property type="entry name" value="ADH-like_N"/>
</dbReference>
<evidence type="ECO:0000256" key="4">
    <source>
        <dbReference type="ARBA" id="ARBA00022723"/>
    </source>
</evidence>
<evidence type="ECO:0000256" key="3">
    <source>
        <dbReference type="ARBA" id="ARBA00013190"/>
    </source>
</evidence>
<accession>A0A2G4R9V9</accession>
<dbReference type="GO" id="GO:0004022">
    <property type="term" value="F:alcohol dehydrogenase (NAD+) activity"/>
    <property type="evidence" value="ECO:0007669"/>
    <property type="project" value="UniProtKB-EC"/>
</dbReference>